<sequence length="369" mass="42246">MSVSIPRCRLPLFLCTITIKNVANILQLICFQTTLIFSGFFPLYTHVPNHFLISLQIPPRGKKTIYSVLFSGMSALPQCCICLDDFTNPVSIPCGHRFCLGCIGEYWRLHGACQCPLCMTCFPIRPQLKTKPTLHNVAPREENQAALRAGEVPCDICPEKRCRAVKSCLVCLASYCEMHLEPHYRDSALGRHPLVTVWKNLDEPVCRLHGRQLARFCRSDQTCICALCVQTDHRGHRVVTIAMEATKRKVKLKKSMMKFQQMIQERLKKMEDLQQSAELVDVTEEKQKAAERRAEGLVKEMEQEITELQRKSTALEQLSHTEDHLTLLQRFPSLSTPLHNKDWSHIIKSLIQELQGKLEISSRDSRKLH</sequence>
<evidence type="ECO:0000313" key="8">
    <source>
        <dbReference type="Ensembl" id="ENSOKIP00005010317.1"/>
    </source>
</evidence>
<dbReference type="PROSITE" id="PS50119">
    <property type="entry name" value="ZF_BBOX"/>
    <property type="match status" value="1"/>
</dbReference>
<keyword evidence="2 4" id="KW-0863">Zinc-finger</keyword>
<dbReference type="InterPro" id="IPR027370">
    <property type="entry name" value="Znf-RING_euk"/>
</dbReference>
<dbReference type="GeneTree" id="ENSGT01040000240385"/>
<protein>
    <submittedName>
        <fullName evidence="8">E3 ubiquitin-protein ligase TRIM47</fullName>
    </submittedName>
</protein>
<feature type="domain" description="B box-type" evidence="7">
    <location>
        <begin position="201"/>
        <end position="241"/>
    </location>
</feature>
<dbReference type="SUPFAM" id="SSF57845">
    <property type="entry name" value="B-box zinc-binding domain"/>
    <property type="match status" value="1"/>
</dbReference>
<evidence type="ECO:0000313" key="9">
    <source>
        <dbReference type="Proteomes" id="UP000694557"/>
    </source>
</evidence>
<dbReference type="SMART" id="SM00336">
    <property type="entry name" value="BBOX"/>
    <property type="match status" value="1"/>
</dbReference>
<dbReference type="Pfam" id="PF25600">
    <property type="entry name" value="TRIM_CC"/>
    <property type="match status" value="1"/>
</dbReference>
<evidence type="ECO:0000256" key="3">
    <source>
        <dbReference type="ARBA" id="ARBA00022833"/>
    </source>
</evidence>
<keyword evidence="9" id="KW-1185">Reference proteome</keyword>
<dbReference type="InterPro" id="IPR017907">
    <property type="entry name" value="Znf_RING_CS"/>
</dbReference>
<dbReference type="InterPro" id="IPR051051">
    <property type="entry name" value="E3_ubiq-ligase_TRIM/RNF"/>
</dbReference>
<keyword evidence="3" id="KW-0862">Zinc</keyword>
<dbReference type="CDD" id="cd19802">
    <property type="entry name" value="Bbox1_TRIM8-like"/>
    <property type="match status" value="1"/>
</dbReference>
<dbReference type="SUPFAM" id="SSF57850">
    <property type="entry name" value="RING/U-box"/>
    <property type="match status" value="1"/>
</dbReference>
<dbReference type="AlphaFoldDB" id="A0A8C7CXB5"/>
<evidence type="ECO:0000256" key="2">
    <source>
        <dbReference type="ARBA" id="ARBA00022771"/>
    </source>
</evidence>
<proteinExistence type="predicted"/>
<dbReference type="InterPro" id="IPR001841">
    <property type="entry name" value="Znf_RING"/>
</dbReference>
<dbReference type="Gene3D" id="4.10.830.40">
    <property type="match status" value="1"/>
</dbReference>
<evidence type="ECO:0000256" key="4">
    <source>
        <dbReference type="PROSITE-ProRule" id="PRU00024"/>
    </source>
</evidence>
<dbReference type="Pfam" id="PF00643">
    <property type="entry name" value="zf-B_box"/>
    <property type="match status" value="1"/>
</dbReference>
<organism evidence="8 9">
    <name type="scientific">Oncorhynchus kisutch</name>
    <name type="common">Coho salmon</name>
    <name type="synonym">Salmo kisutch</name>
    <dbReference type="NCBI Taxonomy" id="8019"/>
    <lineage>
        <taxon>Eukaryota</taxon>
        <taxon>Metazoa</taxon>
        <taxon>Chordata</taxon>
        <taxon>Craniata</taxon>
        <taxon>Vertebrata</taxon>
        <taxon>Euteleostomi</taxon>
        <taxon>Actinopterygii</taxon>
        <taxon>Neopterygii</taxon>
        <taxon>Teleostei</taxon>
        <taxon>Protacanthopterygii</taxon>
        <taxon>Salmoniformes</taxon>
        <taxon>Salmonidae</taxon>
        <taxon>Salmoninae</taxon>
        <taxon>Oncorhynchus</taxon>
    </lineage>
</organism>
<dbReference type="GO" id="GO:0008270">
    <property type="term" value="F:zinc ion binding"/>
    <property type="evidence" value="ECO:0007669"/>
    <property type="project" value="UniProtKB-KW"/>
</dbReference>
<feature type="coiled-coil region" evidence="5">
    <location>
        <begin position="273"/>
        <end position="318"/>
    </location>
</feature>
<evidence type="ECO:0000259" key="6">
    <source>
        <dbReference type="PROSITE" id="PS50089"/>
    </source>
</evidence>
<evidence type="ECO:0000256" key="1">
    <source>
        <dbReference type="ARBA" id="ARBA00022723"/>
    </source>
</evidence>
<feature type="domain" description="RING-type" evidence="6">
    <location>
        <begin position="79"/>
        <end position="118"/>
    </location>
</feature>
<evidence type="ECO:0000259" key="7">
    <source>
        <dbReference type="PROSITE" id="PS50119"/>
    </source>
</evidence>
<dbReference type="CDD" id="cd19769">
    <property type="entry name" value="Bbox2_TRIM16-like"/>
    <property type="match status" value="1"/>
</dbReference>
<dbReference type="PROSITE" id="PS50089">
    <property type="entry name" value="ZF_RING_2"/>
    <property type="match status" value="1"/>
</dbReference>
<reference evidence="8" key="1">
    <citation type="submission" date="2025-08" db="UniProtKB">
        <authorList>
            <consortium name="Ensembl"/>
        </authorList>
    </citation>
    <scope>IDENTIFICATION</scope>
</reference>
<keyword evidence="5" id="KW-0175">Coiled coil</keyword>
<dbReference type="Proteomes" id="UP000694557">
    <property type="component" value="Unassembled WGS sequence"/>
</dbReference>
<dbReference type="InterPro" id="IPR000315">
    <property type="entry name" value="Znf_B-box"/>
</dbReference>
<keyword evidence="1" id="KW-0479">Metal-binding</keyword>
<dbReference type="InterPro" id="IPR058030">
    <property type="entry name" value="TRIM8/14/16/25/29/45/65_CC"/>
</dbReference>
<dbReference type="Pfam" id="PF13445">
    <property type="entry name" value="zf-RING_UBOX"/>
    <property type="match status" value="1"/>
</dbReference>
<gene>
    <name evidence="8" type="primary">LOC109896900</name>
</gene>
<dbReference type="Ensembl" id="ENSOKIT00005010986.1">
    <property type="protein sequence ID" value="ENSOKIP00005010317.1"/>
    <property type="gene ID" value="ENSOKIG00005004648.1"/>
</dbReference>
<evidence type="ECO:0000256" key="5">
    <source>
        <dbReference type="SAM" id="Coils"/>
    </source>
</evidence>
<reference evidence="8" key="2">
    <citation type="submission" date="2025-09" db="UniProtKB">
        <authorList>
            <consortium name="Ensembl"/>
        </authorList>
    </citation>
    <scope>IDENTIFICATION</scope>
</reference>
<dbReference type="InterPro" id="IPR013083">
    <property type="entry name" value="Znf_RING/FYVE/PHD"/>
</dbReference>
<dbReference type="Gene3D" id="3.30.40.10">
    <property type="entry name" value="Zinc/RING finger domain, C3HC4 (zinc finger)"/>
    <property type="match status" value="1"/>
</dbReference>
<dbReference type="Gene3D" id="3.30.160.60">
    <property type="entry name" value="Classic Zinc Finger"/>
    <property type="match status" value="1"/>
</dbReference>
<dbReference type="PANTHER" id="PTHR25465">
    <property type="entry name" value="B-BOX DOMAIN CONTAINING"/>
    <property type="match status" value="1"/>
</dbReference>
<name>A0A8C7CXB5_ONCKI</name>
<accession>A0A8C7CXB5</accession>
<dbReference type="PROSITE" id="PS00518">
    <property type="entry name" value="ZF_RING_1"/>
    <property type="match status" value="1"/>
</dbReference>
<dbReference type="PANTHER" id="PTHR25465:SF32">
    <property type="entry name" value="BLOODTHIRSTY-RELATED GENE FAMILY, MEMBER 16 ISOFORM X1-RELATED"/>
    <property type="match status" value="1"/>
</dbReference>
<dbReference type="SMART" id="SM00184">
    <property type="entry name" value="RING"/>
    <property type="match status" value="1"/>
</dbReference>